<evidence type="ECO:0000256" key="7">
    <source>
        <dbReference type="SAM" id="Phobius"/>
    </source>
</evidence>
<evidence type="ECO:0000256" key="1">
    <source>
        <dbReference type="ARBA" id="ARBA00004141"/>
    </source>
</evidence>
<feature type="domain" description="RCK C-terminal" evidence="8">
    <location>
        <begin position="325"/>
        <end position="410"/>
    </location>
</feature>
<feature type="transmembrane region" description="Helical" evidence="7">
    <location>
        <begin position="478"/>
        <end position="496"/>
    </location>
</feature>
<keyword evidence="3 7" id="KW-0812">Transmembrane</keyword>
<dbReference type="InterPro" id="IPR036721">
    <property type="entry name" value="RCK_C_sf"/>
</dbReference>
<gene>
    <name evidence="9" type="ORF">BHU72_14430</name>
</gene>
<dbReference type="Proteomes" id="UP000095255">
    <property type="component" value="Unassembled WGS sequence"/>
</dbReference>
<sequence>MILTFTILLITTVLFIFGRFRTDIVALGSLLALTLTGILTTGEALAGFSNPIVIMIAGLFVVGAGIFQTGLARVVGKQLLKVAGNNETKLLIMIMLVVAFLSAFISNTGTVAVLMPVVVLLSFELKINPAKFLIPLAYASSLGGVLTLIGTAPNLVISQTLVQYGYGRLSFFDFTPIGAIALFTGIIFIVLVRNFLLPNDKNPQNSASGADLSLDELIDSYHLQSNIYRLTISPESEMIRKSLAELKLPNTYRVSVIGIERKHTTGKAVIHGYNGYSNIIPGPATVIEESDILYVQGALDQIKILCRENQLKLEDTITPNSIETGSIHKQLINKYIGIAEVLLTPNSNLVNHSIEEIHFREKYNLNVISINRKGHYIQKDVSKKKLLFGDALLVQGNWKDIELLSKDNQDVVVLGQTSKHASMAAASGKAPMAALIMLFMLGLMTLEIVPPVIAVLISAMFMLITGCVRNMDDAYRTINWESVILIAAMLPMATALEKTGGVAFLSETIIQKIGIYGPLAVLAGFYIMTTAFSQFISNTATAVIFAPIAITTALSLGVHPLPFLMTVAVSASMAFATPVASPTNALVMTAGNYKFSDFVKVGLPLQIVIGIVMILTLPMIYPF</sequence>
<evidence type="ECO:0000256" key="3">
    <source>
        <dbReference type="ARBA" id="ARBA00022692"/>
    </source>
</evidence>
<dbReference type="Pfam" id="PF02080">
    <property type="entry name" value="TrkA_C"/>
    <property type="match status" value="2"/>
</dbReference>
<dbReference type="GO" id="GO:0006813">
    <property type="term" value="P:potassium ion transport"/>
    <property type="evidence" value="ECO:0007669"/>
    <property type="project" value="InterPro"/>
</dbReference>
<organism evidence="9 10">
    <name type="scientific">Desulfuribacillus stibiiarsenatis</name>
    <dbReference type="NCBI Taxonomy" id="1390249"/>
    <lineage>
        <taxon>Bacteria</taxon>
        <taxon>Bacillati</taxon>
        <taxon>Bacillota</taxon>
        <taxon>Desulfuribacillia</taxon>
        <taxon>Desulfuribacillales</taxon>
        <taxon>Desulfuribacillaceae</taxon>
        <taxon>Desulfuribacillus</taxon>
    </lineage>
</organism>
<evidence type="ECO:0000259" key="8">
    <source>
        <dbReference type="PROSITE" id="PS51202"/>
    </source>
</evidence>
<feature type="transmembrane region" description="Helical" evidence="7">
    <location>
        <begin position="535"/>
        <end position="555"/>
    </location>
</feature>
<evidence type="ECO:0000256" key="6">
    <source>
        <dbReference type="ARBA" id="ARBA00023136"/>
    </source>
</evidence>
<comment type="caution">
    <text evidence="9">The sequence shown here is derived from an EMBL/GenBank/DDBJ whole genome shotgun (WGS) entry which is preliminary data.</text>
</comment>
<reference evidence="9 10" key="1">
    <citation type="submission" date="2016-09" db="EMBL/GenBank/DDBJ databases">
        <title>Desulfuribacillus arsenicus sp. nov., an obligately anaerobic, dissimilatory arsenic- and antimonate-reducing bacterium isolated from anoxic sediments.</title>
        <authorList>
            <person name="Abin C.A."/>
            <person name="Hollibaugh J.T."/>
        </authorList>
    </citation>
    <scope>NUCLEOTIDE SEQUENCE [LARGE SCALE GENOMIC DNA]</scope>
    <source>
        <strain evidence="9 10">MLFW-2</strain>
    </source>
</reference>
<feature type="transmembrane region" description="Helical" evidence="7">
    <location>
        <begin position="428"/>
        <end position="446"/>
    </location>
</feature>
<proteinExistence type="predicted"/>
<evidence type="ECO:0000256" key="5">
    <source>
        <dbReference type="ARBA" id="ARBA00022989"/>
    </source>
</evidence>
<dbReference type="PROSITE" id="PS51202">
    <property type="entry name" value="RCK_C"/>
    <property type="match status" value="2"/>
</dbReference>
<keyword evidence="4" id="KW-0677">Repeat</keyword>
<protein>
    <submittedName>
        <fullName evidence="9">Tricarboxylate transporter</fullName>
    </submittedName>
</protein>
<dbReference type="AlphaFoldDB" id="A0A1E5L7M6"/>
<dbReference type="InterPro" id="IPR006037">
    <property type="entry name" value="RCK_C"/>
</dbReference>
<comment type="subcellular location">
    <subcellularLocation>
        <location evidence="1">Membrane</location>
        <topology evidence="1">Multi-pass membrane protein</topology>
    </subcellularLocation>
</comment>
<accession>A0A1E5L7M6</accession>
<dbReference type="InterPro" id="IPR031312">
    <property type="entry name" value="Na/sul_symport_CS"/>
</dbReference>
<feature type="domain" description="RCK C-terminal" evidence="8">
    <location>
        <begin position="215"/>
        <end position="311"/>
    </location>
</feature>
<dbReference type="GO" id="GO:0008324">
    <property type="term" value="F:monoatomic cation transmembrane transporter activity"/>
    <property type="evidence" value="ECO:0007669"/>
    <property type="project" value="InterPro"/>
</dbReference>
<keyword evidence="6 7" id="KW-0472">Membrane</keyword>
<evidence type="ECO:0000256" key="4">
    <source>
        <dbReference type="ARBA" id="ARBA00022737"/>
    </source>
</evidence>
<dbReference type="STRING" id="1390249.BHU72_14430"/>
<feature type="transmembrane region" description="Helical" evidence="7">
    <location>
        <begin position="25"/>
        <end position="45"/>
    </location>
</feature>
<name>A0A1E5L7M6_9FIRM</name>
<feature type="transmembrane region" description="Helical" evidence="7">
    <location>
        <begin position="52"/>
        <end position="71"/>
    </location>
</feature>
<feature type="transmembrane region" description="Helical" evidence="7">
    <location>
        <begin position="133"/>
        <end position="157"/>
    </location>
</feature>
<dbReference type="PANTHER" id="PTHR43652:SF1">
    <property type="entry name" value="RESPONSE REGULATOR"/>
    <property type="match status" value="1"/>
</dbReference>
<dbReference type="OrthoDB" id="9765532at2"/>
<dbReference type="GO" id="GO:0005886">
    <property type="term" value="C:plasma membrane"/>
    <property type="evidence" value="ECO:0007669"/>
    <property type="project" value="TreeGrafter"/>
</dbReference>
<keyword evidence="10" id="KW-1185">Reference proteome</keyword>
<feature type="transmembrane region" description="Helical" evidence="7">
    <location>
        <begin position="601"/>
        <end position="621"/>
    </location>
</feature>
<evidence type="ECO:0000256" key="2">
    <source>
        <dbReference type="ARBA" id="ARBA00022448"/>
    </source>
</evidence>
<dbReference type="PANTHER" id="PTHR43652">
    <property type="entry name" value="BASIC AMINO ACID ANTIPORTER YFCC-RELATED"/>
    <property type="match status" value="1"/>
</dbReference>
<keyword evidence="5 7" id="KW-1133">Transmembrane helix</keyword>
<evidence type="ECO:0000313" key="10">
    <source>
        <dbReference type="Proteomes" id="UP000095255"/>
    </source>
</evidence>
<feature type="transmembrane region" description="Helical" evidence="7">
    <location>
        <begin position="508"/>
        <end position="528"/>
    </location>
</feature>
<dbReference type="InterPro" id="IPR004680">
    <property type="entry name" value="Cit_transptr-like_dom"/>
</dbReference>
<evidence type="ECO:0000313" key="9">
    <source>
        <dbReference type="EMBL" id="OEH86126.1"/>
    </source>
</evidence>
<keyword evidence="2" id="KW-0813">Transport</keyword>
<dbReference type="InterPro" id="IPR051679">
    <property type="entry name" value="DASS-Related_Transporters"/>
</dbReference>
<feature type="transmembrane region" description="Helical" evidence="7">
    <location>
        <begin position="177"/>
        <end position="196"/>
    </location>
</feature>
<dbReference type="EMBL" id="MJAT01000007">
    <property type="protein sequence ID" value="OEH86126.1"/>
    <property type="molecule type" value="Genomic_DNA"/>
</dbReference>
<feature type="transmembrane region" description="Helical" evidence="7">
    <location>
        <begin position="91"/>
        <end position="121"/>
    </location>
</feature>
<dbReference type="Pfam" id="PF03600">
    <property type="entry name" value="CitMHS"/>
    <property type="match status" value="1"/>
</dbReference>
<dbReference type="Gene3D" id="3.30.70.1450">
    <property type="entry name" value="Regulator of K+ conductance, C-terminal domain"/>
    <property type="match status" value="2"/>
</dbReference>
<dbReference type="PROSITE" id="PS01271">
    <property type="entry name" value="NA_SULFATE"/>
    <property type="match status" value="1"/>
</dbReference>
<dbReference type="SUPFAM" id="SSF116726">
    <property type="entry name" value="TrkA C-terminal domain-like"/>
    <property type="match status" value="2"/>
</dbReference>